<feature type="transmembrane region" description="Helical" evidence="1">
    <location>
        <begin position="273"/>
        <end position="293"/>
    </location>
</feature>
<dbReference type="SUPFAM" id="SSF81324">
    <property type="entry name" value="Voltage-gated potassium channels"/>
    <property type="match status" value="1"/>
</dbReference>
<dbReference type="Pfam" id="PF00805">
    <property type="entry name" value="Pentapeptide"/>
    <property type="match status" value="2"/>
</dbReference>
<dbReference type="Pfam" id="PF07885">
    <property type="entry name" value="Ion_trans_2"/>
    <property type="match status" value="1"/>
</dbReference>
<dbReference type="Proteomes" id="UP000317778">
    <property type="component" value="Unassembled WGS sequence"/>
</dbReference>
<dbReference type="SUPFAM" id="SSF141571">
    <property type="entry name" value="Pentapeptide repeat-like"/>
    <property type="match status" value="1"/>
</dbReference>
<evidence type="ECO:0000256" key="1">
    <source>
        <dbReference type="SAM" id="Phobius"/>
    </source>
</evidence>
<evidence type="ECO:0000313" key="4">
    <source>
        <dbReference type="Proteomes" id="UP000317778"/>
    </source>
</evidence>
<feature type="domain" description="Potassium channel" evidence="2">
    <location>
        <begin position="257"/>
        <end position="323"/>
    </location>
</feature>
<protein>
    <recommendedName>
        <fullName evidence="2">Potassium channel domain-containing protein</fullName>
    </recommendedName>
</protein>
<organism evidence="3 4">
    <name type="scientific">candidate division TA06 bacterium B3_TA06</name>
    <dbReference type="NCBI Taxonomy" id="2012487"/>
    <lineage>
        <taxon>Bacteria</taxon>
        <taxon>Bacteria division TA06</taxon>
    </lineage>
</organism>
<feature type="transmembrane region" description="Helical" evidence="1">
    <location>
        <begin position="299"/>
        <end position="320"/>
    </location>
</feature>
<feature type="transmembrane region" description="Helical" evidence="1">
    <location>
        <begin position="239"/>
        <end position="261"/>
    </location>
</feature>
<comment type="caution">
    <text evidence="3">The sequence shown here is derived from an EMBL/GenBank/DDBJ whole genome shotgun (WGS) entry which is preliminary data.</text>
</comment>
<dbReference type="InterPro" id="IPR013099">
    <property type="entry name" value="K_chnl_dom"/>
</dbReference>
<reference evidence="3 4" key="1">
    <citation type="submission" date="2017-06" db="EMBL/GenBank/DDBJ databases">
        <title>Novel microbial phyla capable of carbon fixation and sulfur reduction in deep-sea sediments.</title>
        <authorList>
            <person name="Huang J."/>
            <person name="Baker B."/>
            <person name="Wang Y."/>
        </authorList>
    </citation>
    <scope>NUCLEOTIDE SEQUENCE [LARGE SCALE GENOMIC DNA]</scope>
    <source>
        <strain evidence="3">B3_TA06</strain>
    </source>
</reference>
<evidence type="ECO:0000259" key="2">
    <source>
        <dbReference type="Pfam" id="PF07885"/>
    </source>
</evidence>
<name>A0A532VB21_UNCT6</name>
<keyword evidence="1" id="KW-0812">Transmembrane</keyword>
<dbReference type="EMBL" id="NJBO01000001">
    <property type="protein sequence ID" value="TKJ44403.1"/>
    <property type="molecule type" value="Genomic_DNA"/>
</dbReference>
<sequence>MPKDAGEKLPDPKESKQCKFIHRHKRCDMPAVFLEDYCWDHLSKEAKGKYKHKIENWVKGGGSLEYANLQHVDLQGAKLSGANFQNADLFAANLSHSIFGQLLAVGSIPSGLRPANFNNARLAKADFFNTDFKLVTLKYASLYETEFDGISNLTWDKIEKVKEEDEKLWERAKDIYLRLKNYFHQEGKYDDESKAYYREKLMAKKQAFVEKRRWRGILLALSQALTGFGEHWWKTMLWALGVITLFAVIYGIGHATGAFLFDFKPTMMPSIFQYFYLSVVTFATLGFGDITPLNPAAQIPVVIEVIMGYVFLGLIITIIARRFGR</sequence>
<keyword evidence="1" id="KW-0472">Membrane</keyword>
<dbReference type="AlphaFoldDB" id="A0A532VB21"/>
<proteinExistence type="predicted"/>
<keyword evidence="1" id="KW-1133">Transmembrane helix</keyword>
<evidence type="ECO:0000313" key="3">
    <source>
        <dbReference type="EMBL" id="TKJ44403.1"/>
    </source>
</evidence>
<dbReference type="Gene3D" id="2.160.20.80">
    <property type="entry name" value="E3 ubiquitin-protein ligase SopA"/>
    <property type="match status" value="1"/>
</dbReference>
<gene>
    <name evidence="3" type="ORF">CEE36_01280</name>
</gene>
<dbReference type="InterPro" id="IPR001646">
    <property type="entry name" value="5peptide_repeat"/>
</dbReference>
<accession>A0A532VB21</accession>
<dbReference type="Gene3D" id="1.10.287.70">
    <property type="match status" value="1"/>
</dbReference>